<evidence type="ECO:0000313" key="4">
    <source>
        <dbReference type="Proteomes" id="UP001430306"/>
    </source>
</evidence>
<dbReference type="RefSeq" id="WP_230276300.1">
    <property type="nucleotide sequence ID" value="NZ_JAJKFW010000057.1"/>
</dbReference>
<proteinExistence type="predicted"/>
<keyword evidence="4" id="KW-1185">Reference proteome</keyword>
<feature type="domain" description="DUF6250" evidence="2">
    <location>
        <begin position="93"/>
        <end position="240"/>
    </location>
</feature>
<feature type="signal peptide" evidence="1">
    <location>
        <begin position="1"/>
        <end position="29"/>
    </location>
</feature>
<accession>A0ABS8NLY2</accession>
<comment type="caution">
    <text evidence="3">The sequence shown here is derived from an EMBL/GenBank/DDBJ whole genome shotgun (WGS) entry which is preliminary data.</text>
</comment>
<gene>
    <name evidence="3" type="ORF">LOC71_20105</name>
</gene>
<sequence>MIRLEPEQKELCNLKATLLCWLISATVFAQVTAAGDPVLRGHAFGRFEIGEVIAQDSFENLDQWEVQIEPQDGFPKPDVRAEHGELNCLLPGRGCTLWFRKPLPNRIAICYDVICPSHSAETPGVEPRDLNQFWMATDPHAPAESLFDSQRYSGKFTDYDRIEGYYASSGGRGNETTRMRRYPRTRDGRSVPHVALKSQDQQRAYLIQPDRKMSVQLVAYDDLVQYLIDGKLIYQFQHGDSVTLESRDDSGTIVDTASEYSAETFPVKKQGYFGFRMVKSHHVYSNFRVHRLEPASTRTPRPVVQVDSISSLRECVQRDSQQIIMKPGDYWIRDRNGVDMSGSGNDLNLTGVTIHVALESASGRDVFRVNGNNNTVRGGTVVDEYPPDVDQPIDYASYNRKHKFGKMNEFVIRGSGNSLIGMKLIIRGSYPYGYGNMYGIGGGSVVRLRKHCGIQIRGDDTVIDSCDVKMEAFGHAIYTLRGNRTTVRHTHVEGTVRRSNELYAEKHRDDLAKRHGYQLQWPEDVRGLPIPRDHMINCTEDGIRAYKGAVEMIVENCRVQKTRGGIKLYMAKKAIVRDCQVLDCVIQGYSLPSRGVMENCSGNAAYGPLLYVHSDSHREQQIDLQVLPAPHSLGDHPLAAIKGKRHKIRLWSDTATRETPRPIVVGYPQRFDFLSVDYPAVPKGHESHFEKLGPHTYEASEIDLQNQTSHPVVLGPLSRHNTITSQGEVKDLGQENVTQSAGS</sequence>
<protein>
    <submittedName>
        <fullName evidence="3">Right-handed parallel beta-helix repeat-containing protein</fullName>
    </submittedName>
</protein>
<dbReference type="InterPro" id="IPR011050">
    <property type="entry name" value="Pectin_lyase_fold/virulence"/>
</dbReference>
<dbReference type="Gene3D" id="2.160.20.10">
    <property type="entry name" value="Single-stranded right-handed beta-helix, Pectin lyase-like"/>
    <property type="match status" value="1"/>
</dbReference>
<dbReference type="InterPro" id="IPR012334">
    <property type="entry name" value="Pectin_lyas_fold"/>
</dbReference>
<dbReference type="Proteomes" id="UP001430306">
    <property type="component" value="Unassembled WGS sequence"/>
</dbReference>
<dbReference type="Gene3D" id="2.60.120.200">
    <property type="match status" value="1"/>
</dbReference>
<dbReference type="InterPro" id="IPR046217">
    <property type="entry name" value="DUF6250"/>
</dbReference>
<dbReference type="SUPFAM" id="SSF51126">
    <property type="entry name" value="Pectin lyase-like"/>
    <property type="match status" value="1"/>
</dbReference>
<name>A0ABS8NLY2_9BACT</name>
<dbReference type="Pfam" id="PF19763">
    <property type="entry name" value="DUF6250"/>
    <property type="match status" value="1"/>
</dbReference>
<reference evidence="3" key="1">
    <citation type="submission" date="2021-11" db="EMBL/GenBank/DDBJ databases">
        <title>Genome sequence.</title>
        <authorList>
            <person name="Sun Q."/>
        </authorList>
    </citation>
    <scope>NUCLEOTIDE SEQUENCE</scope>
    <source>
        <strain evidence="3">JC740</strain>
    </source>
</reference>
<evidence type="ECO:0000313" key="3">
    <source>
        <dbReference type="EMBL" id="MCC9644584.1"/>
    </source>
</evidence>
<keyword evidence="1" id="KW-0732">Signal</keyword>
<feature type="chain" id="PRO_5045601200" evidence="1">
    <location>
        <begin position="30"/>
        <end position="743"/>
    </location>
</feature>
<evidence type="ECO:0000256" key="1">
    <source>
        <dbReference type="SAM" id="SignalP"/>
    </source>
</evidence>
<dbReference type="EMBL" id="JAJKFW010000057">
    <property type="protein sequence ID" value="MCC9644584.1"/>
    <property type="molecule type" value="Genomic_DNA"/>
</dbReference>
<evidence type="ECO:0000259" key="2">
    <source>
        <dbReference type="Pfam" id="PF19763"/>
    </source>
</evidence>
<organism evidence="3 4">
    <name type="scientific">Rhodopirellula halodulae</name>
    <dbReference type="NCBI Taxonomy" id="2894198"/>
    <lineage>
        <taxon>Bacteria</taxon>
        <taxon>Pseudomonadati</taxon>
        <taxon>Planctomycetota</taxon>
        <taxon>Planctomycetia</taxon>
        <taxon>Pirellulales</taxon>
        <taxon>Pirellulaceae</taxon>
        <taxon>Rhodopirellula</taxon>
    </lineage>
</organism>